<feature type="region of interest" description="Disordered" evidence="1">
    <location>
        <begin position="36"/>
        <end position="57"/>
    </location>
</feature>
<comment type="caution">
    <text evidence="2">The sequence shown here is derived from an EMBL/GenBank/DDBJ whole genome shotgun (WGS) entry which is preliminary data.</text>
</comment>
<dbReference type="EMBL" id="JAKWFO010000014">
    <property type="protein sequence ID" value="KAI9632652.1"/>
    <property type="molecule type" value="Genomic_DNA"/>
</dbReference>
<proteinExistence type="predicted"/>
<name>A0AA38LQ01_9TREE</name>
<reference evidence="2" key="1">
    <citation type="journal article" date="2022" name="G3 (Bethesda)">
        <title>High quality genome of the basidiomycete yeast Dioszegia hungarica PDD-24b-2 isolated from cloud water.</title>
        <authorList>
            <person name="Jarrige D."/>
            <person name="Haridas S."/>
            <person name="Bleykasten-Grosshans C."/>
            <person name="Joly M."/>
            <person name="Nadalig T."/>
            <person name="Sancelme M."/>
            <person name="Vuilleumier S."/>
            <person name="Grigoriev I.V."/>
            <person name="Amato P."/>
            <person name="Bringel F."/>
        </authorList>
    </citation>
    <scope>NUCLEOTIDE SEQUENCE</scope>
    <source>
        <strain evidence="2">PDD-24b-2</strain>
    </source>
</reference>
<keyword evidence="3" id="KW-1185">Reference proteome</keyword>
<protein>
    <submittedName>
        <fullName evidence="2">Uncharacterized protein</fullName>
    </submittedName>
</protein>
<dbReference type="GeneID" id="77730557"/>
<dbReference type="AlphaFoldDB" id="A0AA38LQ01"/>
<evidence type="ECO:0000256" key="1">
    <source>
        <dbReference type="SAM" id="MobiDB-lite"/>
    </source>
</evidence>
<sequence>MPATVPPTEVELGGLTAWSRAQQAALYHRHIVEQSTKDEAKAEKDEKEKKEKKKKDDEVKLDKITAATILANILQGWCPALYEFLDIFGPPHAGLPVFIALHILAWATLPWYLIPLLPLPLTHLLPMSLSLKSLFSPAATLEKAYDDAKRRWQKQTEDLKKQGKDKADFPDPPKPPAGWQLCVRDRAGWLAYWSFVGGVEYLESVCFGDQVGGLVWWPKIKAVFFVSLYFIWETDEKGHQTTGAMKLIEPFLPKSKLEQKDADKSKDRRREK</sequence>
<gene>
    <name evidence="2" type="ORF">MKK02DRAFT_40958</name>
</gene>
<evidence type="ECO:0000313" key="2">
    <source>
        <dbReference type="EMBL" id="KAI9632652.1"/>
    </source>
</evidence>
<dbReference type="RefSeq" id="XP_052942429.1">
    <property type="nucleotide sequence ID" value="XM_053091352.1"/>
</dbReference>
<dbReference type="Proteomes" id="UP001164286">
    <property type="component" value="Unassembled WGS sequence"/>
</dbReference>
<accession>A0AA38LQ01</accession>
<organism evidence="2 3">
    <name type="scientific">Dioszegia hungarica</name>
    <dbReference type="NCBI Taxonomy" id="4972"/>
    <lineage>
        <taxon>Eukaryota</taxon>
        <taxon>Fungi</taxon>
        <taxon>Dikarya</taxon>
        <taxon>Basidiomycota</taxon>
        <taxon>Agaricomycotina</taxon>
        <taxon>Tremellomycetes</taxon>
        <taxon>Tremellales</taxon>
        <taxon>Bulleribasidiaceae</taxon>
        <taxon>Dioszegia</taxon>
    </lineage>
</organism>
<evidence type="ECO:0000313" key="3">
    <source>
        <dbReference type="Proteomes" id="UP001164286"/>
    </source>
</evidence>